<evidence type="ECO:0000256" key="3">
    <source>
        <dbReference type="ARBA" id="ARBA00022741"/>
    </source>
</evidence>
<dbReference type="Proteomes" id="UP000595374">
    <property type="component" value="Chromosome"/>
</dbReference>
<dbReference type="InterPro" id="IPR027417">
    <property type="entry name" value="P-loop_NTPase"/>
</dbReference>
<dbReference type="PROSITE" id="PS50893">
    <property type="entry name" value="ABC_TRANSPORTER_2"/>
    <property type="match status" value="1"/>
</dbReference>
<protein>
    <submittedName>
        <fullName evidence="7">ABC transporter ATP-binding protein</fullName>
    </submittedName>
</protein>
<evidence type="ECO:0000313" key="7">
    <source>
        <dbReference type="EMBL" id="QQB13658.1"/>
    </source>
</evidence>
<name>A0A7T4DID5_9MICO</name>
<dbReference type="GO" id="GO:0046677">
    <property type="term" value="P:response to antibiotic"/>
    <property type="evidence" value="ECO:0007669"/>
    <property type="project" value="UniProtKB-KW"/>
</dbReference>
<accession>A0A7T4DID5</accession>
<dbReference type="SUPFAM" id="SSF52540">
    <property type="entry name" value="P-loop containing nucleoside triphosphate hydrolases"/>
    <property type="match status" value="1"/>
</dbReference>
<dbReference type="GO" id="GO:0016887">
    <property type="term" value="F:ATP hydrolysis activity"/>
    <property type="evidence" value="ECO:0007669"/>
    <property type="project" value="InterPro"/>
</dbReference>
<dbReference type="AlphaFoldDB" id="A0A7T4DID5"/>
<dbReference type="GO" id="GO:0005524">
    <property type="term" value="F:ATP binding"/>
    <property type="evidence" value="ECO:0007669"/>
    <property type="project" value="UniProtKB-KW"/>
</dbReference>
<gene>
    <name evidence="7" type="ORF">I6H47_12740</name>
</gene>
<evidence type="ECO:0000256" key="4">
    <source>
        <dbReference type="ARBA" id="ARBA00022840"/>
    </source>
</evidence>
<keyword evidence="3" id="KW-0547">Nucleotide-binding</keyword>
<dbReference type="PROSITE" id="PS00211">
    <property type="entry name" value="ABC_TRANSPORTER_1"/>
    <property type="match status" value="1"/>
</dbReference>
<dbReference type="InterPro" id="IPR017871">
    <property type="entry name" value="ABC_transporter-like_CS"/>
</dbReference>
<sequence>MAQSALLIRGLRYSYGAHHVVDGIDLDARVGTVLCVLGPNGAGKSTTIALAVGSKRPDAGTVEIFGRDPYRRHEETAQLAGVMLQDGGLPMSAKPLAVLRHLAALYPDPRPLDELVEPLGIREFANRSIRRLSGGQRQRVALAAALIGRPRIVFLDEPSAGLDPQAREVVHEVIGDLAASGVSVVLTTHDLTEAEKLAEDIVVIDRGRIIARGAPAELRGASAAGRRLVITVPDAPDPSTDAGRALASALTAVAPASVQGTLIVAAGNLDSARIAALCTVIAEAGLTIGDISMQSQSLADVFFELTGRPLR</sequence>
<dbReference type="CDD" id="cd03230">
    <property type="entry name" value="ABC_DR_subfamily_A"/>
    <property type="match status" value="1"/>
</dbReference>
<comment type="subcellular location">
    <subcellularLocation>
        <location evidence="1">Cell membrane</location>
        <topology evidence="1">Peripheral membrane protein</topology>
    </subcellularLocation>
</comment>
<dbReference type="Pfam" id="PF00005">
    <property type="entry name" value="ABC_tran"/>
    <property type="match status" value="1"/>
</dbReference>
<evidence type="ECO:0000256" key="1">
    <source>
        <dbReference type="ARBA" id="ARBA00004202"/>
    </source>
</evidence>
<evidence type="ECO:0000259" key="6">
    <source>
        <dbReference type="PROSITE" id="PS50893"/>
    </source>
</evidence>
<organism evidence="7 8">
    <name type="scientific">Brevibacterium casei</name>
    <dbReference type="NCBI Taxonomy" id="33889"/>
    <lineage>
        <taxon>Bacteria</taxon>
        <taxon>Bacillati</taxon>
        <taxon>Actinomycetota</taxon>
        <taxon>Actinomycetes</taxon>
        <taxon>Micrococcales</taxon>
        <taxon>Brevibacteriaceae</taxon>
        <taxon>Brevibacterium</taxon>
    </lineage>
</organism>
<dbReference type="PANTHER" id="PTHR42711">
    <property type="entry name" value="ABC TRANSPORTER ATP-BINDING PROTEIN"/>
    <property type="match status" value="1"/>
</dbReference>
<evidence type="ECO:0000313" key="8">
    <source>
        <dbReference type="Proteomes" id="UP000595374"/>
    </source>
</evidence>
<dbReference type="RefSeq" id="WP_198498833.1">
    <property type="nucleotide sequence ID" value="NZ_CP065989.1"/>
</dbReference>
<evidence type="ECO:0000256" key="2">
    <source>
        <dbReference type="ARBA" id="ARBA00022448"/>
    </source>
</evidence>
<dbReference type="SMART" id="SM00382">
    <property type="entry name" value="AAA"/>
    <property type="match status" value="1"/>
</dbReference>
<dbReference type="InterPro" id="IPR050763">
    <property type="entry name" value="ABC_transporter_ATP-binding"/>
</dbReference>
<dbReference type="PANTHER" id="PTHR42711:SF16">
    <property type="entry name" value="ABC TRANSPORTER ATP-BINDING PROTEIN"/>
    <property type="match status" value="1"/>
</dbReference>
<keyword evidence="4 7" id="KW-0067">ATP-binding</keyword>
<feature type="domain" description="ABC transporter" evidence="6">
    <location>
        <begin position="6"/>
        <end position="231"/>
    </location>
</feature>
<keyword evidence="5" id="KW-0046">Antibiotic resistance</keyword>
<reference evidence="7 8" key="1">
    <citation type="submission" date="2020-12" db="EMBL/GenBank/DDBJ databases">
        <title>FDA dAtabase for Regulatory Grade micrObial Sequences (FDA-ARGOS): Supporting development and validation of Infectious Disease Dx tests.</title>
        <authorList>
            <person name="Sproer C."/>
            <person name="Gronow S."/>
            <person name="Severitt S."/>
            <person name="Schroder I."/>
            <person name="Tallon L."/>
            <person name="Sadzewicz L."/>
            <person name="Zhao X."/>
            <person name="Boylan J."/>
            <person name="Ott S."/>
            <person name="Bowen H."/>
            <person name="Vavikolanu K."/>
            <person name="Mehta A."/>
            <person name="Aluvathingal J."/>
            <person name="Nadendla S."/>
            <person name="Lowell S."/>
            <person name="Myers T."/>
            <person name="Yan Y."/>
            <person name="Sichtig H."/>
        </authorList>
    </citation>
    <scope>NUCLEOTIDE SEQUENCE [LARGE SCALE GENOMIC DNA]</scope>
    <source>
        <strain evidence="7 8">FDAARGOS_990</strain>
    </source>
</reference>
<keyword evidence="2" id="KW-0813">Transport</keyword>
<dbReference type="InterPro" id="IPR003439">
    <property type="entry name" value="ABC_transporter-like_ATP-bd"/>
</dbReference>
<dbReference type="GO" id="GO:0005886">
    <property type="term" value="C:plasma membrane"/>
    <property type="evidence" value="ECO:0007669"/>
    <property type="project" value="UniProtKB-SubCell"/>
</dbReference>
<dbReference type="Gene3D" id="3.40.50.300">
    <property type="entry name" value="P-loop containing nucleotide triphosphate hydrolases"/>
    <property type="match status" value="1"/>
</dbReference>
<dbReference type="InterPro" id="IPR003593">
    <property type="entry name" value="AAA+_ATPase"/>
</dbReference>
<proteinExistence type="predicted"/>
<evidence type="ECO:0000256" key="5">
    <source>
        <dbReference type="ARBA" id="ARBA00023251"/>
    </source>
</evidence>
<dbReference type="EMBL" id="CP065989">
    <property type="protein sequence ID" value="QQB13658.1"/>
    <property type="molecule type" value="Genomic_DNA"/>
</dbReference>